<protein>
    <submittedName>
        <fullName evidence="1">Uncharacterized protein</fullName>
    </submittedName>
</protein>
<gene>
    <name evidence="1" type="ordered locus">Fluta_0411</name>
</gene>
<name>F2IEA1_FLUTR</name>
<proteinExistence type="predicted"/>
<evidence type="ECO:0000313" key="1">
    <source>
        <dbReference type="EMBL" id="AEA42419.1"/>
    </source>
</evidence>
<accession>F2IEA1</accession>
<dbReference type="EMBL" id="CP002542">
    <property type="protein sequence ID" value="AEA42419.1"/>
    <property type="molecule type" value="Genomic_DNA"/>
</dbReference>
<evidence type="ECO:0000313" key="2">
    <source>
        <dbReference type="Proteomes" id="UP000007463"/>
    </source>
</evidence>
<dbReference type="RefSeq" id="WP_013685193.1">
    <property type="nucleotide sequence ID" value="NC_015321.1"/>
</dbReference>
<keyword evidence="2" id="KW-1185">Reference proteome</keyword>
<dbReference type="KEGG" id="fte:Fluta_0411"/>
<organism evidence="1 2">
    <name type="scientific">Fluviicola taffensis (strain DSM 16823 / NCIMB 13979 / RW262)</name>
    <dbReference type="NCBI Taxonomy" id="755732"/>
    <lineage>
        <taxon>Bacteria</taxon>
        <taxon>Pseudomonadati</taxon>
        <taxon>Bacteroidota</taxon>
        <taxon>Flavobacteriia</taxon>
        <taxon>Flavobacteriales</taxon>
        <taxon>Crocinitomicaceae</taxon>
        <taxon>Fluviicola</taxon>
    </lineage>
</organism>
<dbReference type="STRING" id="755732.Fluta_0411"/>
<dbReference type="HOGENOM" id="CLU_979174_0_0_10"/>
<dbReference type="Proteomes" id="UP000007463">
    <property type="component" value="Chromosome"/>
</dbReference>
<dbReference type="AlphaFoldDB" id="F2IEA1"/>
<reference evidence="1 2" key="1">
    <citation type="journal article" date="2011" name="Stand. Genomic Sci.">
        <title>Complete genome sequence of the gliding freshwater bacterium Fluviicola taffensis type strain (RW262).</title>
        <authorList>
            <person name="Woyke T."/>
            <person name="Chertkov O."/>
            <person name="Lapidus A."/>
            <person name="Nolan M."/>
            <person name="Lucas S."/>
            <person name="Del Rio T.G."/>
            <person name="Tice H."/>
            <person name="Cheng J.F."/>
            <person name="Tapia R."/>
            <person name="Han C."/>
            <person name="Goodwin L."/>
            <person name="Pitluck S."/>
            <person name="Liolios K."/>
            <person name="Pagani I."/>
            <person name="Ivanova N."/>
            <person name="Huntemann M."/>
            <person name="Mavromatis K."/>
            <person name="Mikhailova N."/>
            <person name="Pati A."/>
            <person name="Chen A."/>
            <person name="Palaniappan K."/>
            <person name="Land M."/>
            <person name="Hauser L."/>
            <person name="Brambilla E.M."/>
            <person name="Rohde M."/>
            <person name="Mwirichia R."/>
            <person name="Sikorski J."/>
            <person name="Tindall B.J."/>
            <person name="Goker M."/>
            <person name="Bristow J."/>
            <person name="Eisen J.A."/>
            <person name="Markowitz V."/>
            <person name="Hugenholtz P."/>
            <person name="Klenk H.P."/>
            <person name="Kyrpides N.C."/>
        </authorList>
    </citation>
    <scope>NUCLEOTIDE SEQUENCE [LARGE SCALE GENOMIC DNA]</scope>
    <source>
        <strain evidence="2">DSM 16823 / RW262 / RW262</strain>
    </source>
</reference>
<dbReference type="OrthoDB" id="963750at2"/>
<dbReference type="eggNOG" id="ENOG5030B8A">
    <property type="taxonomic scope" value="Bacteria"/>
</dbReference>
<reference evidence="2" key="2">
    <citation type="submission" date="2011-02" db="EMBL/GenBank/DDBJ databases">
        <title>The complete genome of Fluviicola taffensis DSM 16823.</title>
        <authorList>
            <consortium name="US DOE Joint Genome Institute (JGI-PGF)"/>
            <person name="Lucas S."/>
            <person name="Copeland A."/>
            <person name="Lapidus A."/>
            <person name="Bruce D."/>
            <person name="Goodwin L."/>
            <person name="Pitluck S."/>
            <person name="Kyrpides N."/>
            <person name="Mavromatis K."/>
            <person name="Ivanova N."/>
            <person name="Mikhailova N."/>
            <person name="Pagani I."/>
            <person name="Chertkov O."/>
            <person name="Detter J.C."/>
            <person name="Han C."/>
            <person name="Tapia R."/>
            <person name="Land M."/>
            <person name="Hauser L."/>
            <person name="Markowitz V."/>
            <person name="Cheng J.-F."/>
            <person name="Hugenholtz P."/>
            <person name="Woyke T."/>
            <person name="Wu D."/>
            <person name="Tindall B."/>
            <person name="Pomrenke H.G."/>
            <person name="Brambilla E."/>
            <person name="Klenk H.-P."/>
            <person name="Eisen J.A."/>
        </authorList>
    </citation>
    <scope>NUCLEOTIDE SEQUENCE [LARGE SCALE GENOMIC DNA]</scope>
    <source>
        <strain evidence="2">DSM 16823 / RW262 / RW262</strain>
    </source>
</reference>
<sequence length="284" mass="33581">MKEIQRKDKILLLGFNSELTELKLSDQIIIRKGTDLELEEIYRRIEYNVKNQQFIIEYNYTESNESTFPRKLFKLLDDLNLFFTIFLCGKTKVANALRHIKVEEEYKQAGFTTNPKVSAHFSEEYILKLEDSEKIKNYWKRYLLQSENQPIQIALRRYLFSIQKSEQEDQVIDLMIAFEALLVKNNEGSIKRNIATRCSKFLSDKYDREEVYNILSKAYELRSEIVHGSSGELNEMDSRGKHSYLGKTIANLSELLRSCFYRKILEFTDLNSSEFIEELKREIA</sequence>